<name>A0A5B7GZA2_PORTR</name>
<gene>
    <name evidence="1" type="ORF">E2C01_057030</name>
</gene>
<proteinExistence type="predicted"/>
<organism evidence="1 2">
    <name type="scientific">Portunus trituberculatus</name>
    <name type="common">Swimming crab</name>
    <name type="synonym">Neptunus trituberculatus</name>
    <dbReference type="NCBI Taxonomy" id="210409"/>
    <lineage>
        <taxon>Eukaryota</taxon>
        <taxon>Metazoa</taxon>
        <taxon>Ecdysozoa</taxon>
        <taxon>Arthropoda</taxon>
        <taxon>Crustacea</taxon>
        <taxon>Multicrustacea</taxon>
        <taxon>Malacostraca</taxon>
        <taxon>Eumalacostraca</taxon>
        <taxon>Eucarida</taxon>
        <taxon>Decapoda</taxon>
        <taxon>Pleocyemata</taxon>
        <taxon>Brachyura</taxon>
        <taxon>Eubrachyura</taxon>
        <taxon>Portunoidea</taxon>
        <taxon>Portunidae</taxon>
        <taxon>Portuninae</taxon>
        <taxon>Portunus</taxon>
    </lineage>
</organism>
<evidence type="ECO:0000313" key="2">
    <source>
        <dbReference type="Proteomes" id="UP000324222"/>
    </source>
</evidence>
<dbReference type="EMBL" id="VSRR010020244">
    <property type="protein sequence ID" value="MPC62939.1"/>
    <property type="molecule type" value="Genomic_DNA"/>
</dbReference>
<accession>A0A5B7GZA2</accession>
<dbReference type="Proteomes" id="UP000324222">
    <property type="component" value="Unassembled WGS sequence"/>
</dbReference>
<reference evidence="1 2" key="1">
    <citation type="submission" date="2019-05" db="EMBL/GenBank/DDBJ databases">
        <title>Another draft genome of Portunus trituberculatus and its Hox gene families provides insights of decapod evolution.</title>
        <authorList>
            <person name="Jeong J.-H."/>
            <person name="Song I."/>
            <person name="Kim S."/>
            <person name="Choi T."/>
            <person name="Kim D."/>
            <person name="Ryu S."/>
            <person name="Kim W."/>
        </authorList>
    </citation>
    <scope>NUCLEOTIDE SEQUENCE [LARGE SCALE GENOMIC DNA]</scope>
    <source>
        <tissue evidence="1">Muscle</tissue>
    </source>
</reference>
<comment type="caution">
    <text evidence="1">The sequence shown here is derived from an EMBL/GenBank/DDBJ whole genome shotgun (WGS) entry which is preliminary data.</text>
</comment>
<dbReference type="AlphaFoldDB" id="A0A5B7GZA2"/>
<keyword evidence="2" id="KW-1185">Reference proteome</keyword>
<sequence>MVSLNVPGLSSSSFLSSLAAILFLQMDRTQYPSIISYSPMAPPNHIGGHLHPSHFHLQDMETDIVTAELFAIQQALSHLHSFHHRQGSNLHGLPLIPPSSAFQPSINIDDPRLPHAVTLPPRHPVMTIPEIIEHFLLHSHRTSLRFRLSALGITTLDFLTLLLASGIHPSGQLTVLRLTCAFFRKTSQLPHL</sequence>
<protein>
    <submittedName>
        <fullName evidence="1">Uncharacterized protein</fullName>
    </submittedName>
</protein>
<evidence type="ECO:0000313" key="1">
    <source>
        <dbReference type="EMBL" id="MPC62939.1"/>
    </source>
</evidence>